<evidence type="ECO:0000256" key="4">
    <source>
        <dbReference type="ARBA" id="ARBA00022833"/>
    </source>
</evidence>
<evidence type="ECO:0000256" key="2">
    <source>
        <dbReference type="ARBA" id="ARBA00022679"/>
    </source>
</evidence>
<reference evidence="7 8" key="1">
    <citation type="submission" date="2018-12" db="EMBL/GenBank/DDBJ databases">
        <title>Flammeovirga pectinis sp. nov., isolated from the gut of the Korean scallop, Patinopecten yessoensis.</title>
        <authorList>
            <person name="Bae J.-W."/>
            <person name="Jeong Y.-S."/>
            <person name="Kang W."/>
        </authorList>
    </citation>
    <scope>NUCLEOTIDE SEQUENCE [LARGE SCALE GENOMIC DNA]</scope>
    <source>
        <strain evidence="7 8">L12M1</strain>
    </source>
</reference>
<evidence type="ECO:0000256" key="1">
    <source>
        <dbReference type="ARBA" id="ARBA00022603"/>
    </source>
</evidence>
<feature type="binding site" evidence="5">
    <location>
        <position position="283"/>
    </location>
    <ligand>
        <name>Zn(2+)</name>
        <dbReference type="ChEBI" id="CHEBI:29105"/>
    </ligand>
</feature>
<organism evidence="7 8">
    <name type="scientific">Flammeovirga pectinis</name>
    <dbReference type="NCBI Taxonomy" id="2494373"/>
    <lineage>
        <taxon>Bacteria</taxon>
        <taxon>Pseudomonadati</taxon>
        <taxon>Bacteroidota</taxon>
        <taxon>Cytophagia</taxon>
        <taxon>Cytophagales</taxon>
        <taxon>Flammeovirgaceae</taxon>
        <taxon>Flammeovirga</taxon>
    </lineage>
</organism>
<name>A0A3Q9FM98_9BACT</name>
<dbReference type="AlphaFoldDB" id="A0A3Q9FM98"/>
<dbReference type="InterPro" id="IPR003726">
    <property type="entry name" value="HCY_dom"/>
</dbReference>
<dbReference type="PANTHER" id="PTHR46015:SF1">
    <property type="entry name" value="HOMOCYSTEINE S-METHYLTRANSFERASE-LIKE ISOFORM 1"/>
    <property type="match status" value="1"/>
</dbReference>
<keyword evidence="3 5" id="KW-0479">Metal-binding</keyword>
<sequence length="304" mass="33253">MDISKTILLDGGLSNALEAQSIDLNHELWSAKLLKEDEDAIVKAHLGYYMAGASCIITSSYQATIEGLMKYGNSREESIELIKKTTALGIKAREEALEKGIKQELFVAGSIGPYGAFLADGSEYRGDYGIDVEELIAFHKERLLLIDTTDIDVLACETMPSFDEVKAIVNLLDNTIHEGWISCSCKDGKHLNDGTPIQEVAAYLKGKKNVIAFGVNCTKPEYISSLIAEIKKGNSEIDIVVYPNSGQVYHADTKTWSGISDPSHCALMAQEWKMLGAKLIGGCCMMGTEHIEAMKLGLYEQSID</sequence>
<accession>A0A3Q9FM98</accession>
<dbReference type="OrthoDB" id="9803687at2"/>
<feature type="binding site" evidence="5">
    <location>
        <position position="217"/>
    </location>
    <ligand>
        <name>Zn(2+)</name>
        <dbReference type="ChEBI" id="CHEBI:29105"/>
    </ligand>
</feature>
<dbReference type="InterPro" id="IPR051486">
    <property type="entry name" value="Hcy_S-methyltransferase"/>
</dbReference>
<evidence type="ECO:0000259" key="6">
    <source>
        <dbReference type="PROSITE" id="PS50970"/>
    </source>
</evidence>
<dbReference type="GO" id="GO:0009086">
    <property type="term" value="P:methionine biosynthetic process"/>
    <property type="evidence" value="ECO:0007669"/>
    <property type="project" value="TreeGrafter"/>
</dbReference>
<dbReference type="GO" id="GO:0032259">
    <property type="term" value="P:methylation"/>
    <property type="evidence" value="ECO:0007669"/>
    <property type="project" value="UniProtKB-KW"/>
</dbReference>
<proteinExistence type="predicted"/>
<dbReference type="Gene3D" id="3.20.20.330">
    <property type="entry name" value="Homocysteine-binding-like domain"/>
    <property type="match status" value="1"/>
</dbReference>
<dbReference type="GO" id="GO:0046872">
    <property type="term" value="F:metal ion binding"/>
    <property type="evidence" value="ECO:0007669"/>
    <property type="project" value="UniProtKB-KW"/>
</dbReference>
<dbReference type="PANTHER" id="PTHR46015">
    <property type="entry name" value="ZGC:172121"/>
    <property type="match status" value="1"/>
</dbReference>
<feature type="domain" description="Hcy-binding" evidence="6">
    <location>
        <begin position="1"/>
        <end position="298"/>
    </location>
</feature>
<dbReference type="RefSeq" id="WP_126612007.1">
    <property type="nucleotide sequence ID" value="NZ_CP034562.1"/>
</dbReference>
<comment type="cofactor">
    <cofactor evidence="5">
        <name>Zn(2+)</name>
        <dbReference type="ChEBI" id="CHEBI:29105"/>
    </cofactor>
</comment>
<gene>
    <name evidence="7" type="ORF">EI427_04335</name>
</gene>
<keyword evidence="2 5" id="KW-0808">Transferase</keyword>
<dbReference type="PROSITE" id="PS50970">
    <property type="entry name" value="HCY"/>
    <property type="match status" value="1"/>
</dbReference>
<protein>
    <submittedName>
        <fullName evidence="7">Homocysteine S-methyltransferase</fullName>
        <ecNumber evidence="7">2.1.1.10</ecNumber>
    </submittedName>
</protein>
<evidence type="ECO:0000313" key="8">
    <source>
        <dbReference type="Proteomes" id="UP000267268"/>
    </source>
</evidence>
<dbReference type="EMBL" id="CP034562">
    <property type="protein sequence ID" value="AZQ61481.1"/>
    <property type="molecule type" value="Genomic_DNA"/>
</dbReference>
<feature type="binding site" evidence="5">
    <location>
        <position position="284"/>
    </location>
    <ligand>
        <name>Zn(2+)</name>
        <dbReference type="ChEBI" id="CHEBI:29105"/>
    </ligand>
</feature>
<dbReference type="EC" id="2.1.1.10" evidence="7"/>
<evidence type="ECO:0000313" key="7">
    <source>
        <dbReference type="EMBL" id="AZQ61481.1"/>
    </source>
</evidence>
<evidence type="ECO:0000256" key="3">
    <source>
        <dbReference type="ARBA" id="ARBA00022723"/>
    </source>
</evidence>
<evidence type="ECO:0000256" key="5">
    <source>
        <dbReference type="PROSITE-ProRule" id="PRU00333"/>
    </source>
</evidence>
<dbReference type="InterPro" id="IPR036589">
    <property type="entry name" value="HCY_dom_sf"/>
</dbReference>
<keyword evidence="4 5" id="KW-0862">Zinc</keyword>
<keyword evidence="8" id="KW-1185">Reference proteome</keyword>
<dbReference type="SUPFAM" id="SSF82282">
    <property type="entry name" value="Homocysteine S-methyltransferase"/>
    <property type="match status" value="1"/>
</dbReference>
<dbReference type="KEGG" id="fll:EI427_04335"/>
<dbReference type="NCBIfam" id="NF007020">
    <property type="entry name" value="PRK09485.1"/>
    <property type="match status" value="1"/>
</dbReference>
<keyword evidence="1 5" id="KW-0489">Methyltransferase</keyword>
<dbReference type="Pfam" id="PF02574">
    <property type="entry name" value="S-methyl_trans"/>
    <property type="match status" value="1"/>
</dbReference>
<dbReference type="Proteomes" id="UP000267268">
    <property type="component" value="Chromosome 1"/>
</dbReference>
<dbReference type="GO" id="GO:0033528">
    <property type="term" value="P:S-methylmethionine cycle"/>
    <property type="evidence" value="ECO:0007669"/>
    <property type="project" value="TreeGrafter"/>
</dbReference>
<dbReference type="GO" id="GO:0008898">
    <property type="term" value="F:S-adenosylmethionine-homocysteine S-methyltransferase activity"/>
    <property type="evidence" value="ECO:0007669"/>
    <property type="project" value="TreeGrafter"/>
</dbReference>